<sequence length="66" mass="6671">MTAAAEQPIADACVAVIAAAIEDAVADYPNATPATQARHAVRALAAQGWQITAEPQLAALTEGGTR</sequence>
<reference evidence="1 2" key="1">
    <citation type="submission" date="2016-10" db="EMBL/GenBank/DDBJ databases">
        <authorList>
            <person name="de Groot N.N."/>
        </authorList>
    </citation>
    <scope>NUCLEOTIDE SEQUENCE [LARGE SCALE GENOMIC DNA]</scope>
    <source>
        <strain evidence="1 2">CGMCC 4.5727</strain>
    </source>
</reference>
<proteinExistence type="predicted"/>
<name>A0A1G9J8V0_9ACTN</name>
<evidence type="ECO:0000313" key="2">
    <source>
        <dbReference type="Proteomes" id="UP000199155"/>
    </source>
</evidence>
<organism evidence="1 2">
    <name type="scientific">Streptomyces indicus</name>
    <dbReference type="NCBI Taxonomy" id="417292"/>
    <lineage>
        <taxon>Bacteria</taxon>
        <taxon>Bacillati</taxon>
        <taxon>Actinomycetota</taxon>
        <taxon>Actinomycetes</taxon>
        <taxon>Kitasatosporales</taxon>
        <taxon>Streptomycetaceae</taxon>
        <taxon>Streptomyces</taxon>
    </lineage>
</organism>
<protein>
    <submittedName>
        <fullName evidence="1">Uncharacterized protein</fullName>
    </submittedName>
</protein>
<dbReference type="AlphaFoldDB" id="A0A1G9J8V0"/>
<dbReference type="STRING" id="417292.SAMN05421806_12838"/>
<dbReference type="EMBL" id="FNFF01000028">
    <property type="protein sequence ID" value="SDL33625.1"/>
    <property type="molecule type" value="Genomic_DNA"/>
</dbReference>
<dbReference type="OrthoDB" id="4337395at2"/>
<gene>
    <name evidence="1" type="ORF">SAMN05421806_12838</name>
</gene>
<evidence type="ECO:0000313" key="1">
    <source>
        <dbReference type="EMBL" id="SDL33625.1"/>
    </source>
</evidence>
<keyword evidence="2" id="KW-1185">Reference proteome</keyword>
<dbReference type="RefSeq" id="WP_093617891.1">
    <property type="nucleotide sequence ID" value="NZ_FNFF01000028.1"/>
</dbReference>
<dbReference type="Proteomes" id="UP000199155">
    <property type="component" value="Unassembled WGS sequence"/>
</dbReference>
<accession>A0A1G9J8V0</accession>